<evidence type="ECO:0000256" key="6">
    <source>
        <dbReference type="ARBA" id="ARBA00023015"/>
    </source>
</evidence>
<dbReference type="RefSeq" id="WP_063485843.1">
    <property type="nucleotide sequence ID" value="NZ_CAXLKQ010000031.1"/>
</dbReference>
<organism evidence="12 13">
    <name type="scientific">Lactiplantibacillus plantarum</name>
    <name type="common">Lactobacillus plantarum</name>
    <dbReference type="NCBI Taxonomy" id="1590"/>
    <lineage>
        <taxon>Bacteria</taxon>
        <taxon>Bacillati</taxon>
        <taxon>Bacillota</taxon>
        <taxon>Bacilli</taxon>
        <taxon>Lactobacillales</taxon>
        <taxon>Lactobacillaceae</taxon>
        <taxon>Lactiplantibacillus</taxon>
    </lineage>
</organism>
<sequence length="217" mass="24612">MKSRTSNYLKTIYETSYAQRWTCNKQLATMLGVLPGSVTEAVNRLISQKLVVKNKGQIKLTKRGYQLVTDLMYRYRLCEIWLADNIQLSLPEVPRQAWLMSAIDSSVVMAKLNQQMAYPKTSPFGGALKLESFSKYQHPTLLSLLSIPVGKEVKIISFLETPATIHYFQHSGLHLGQILTVNSKNTVLPNISITDDKKNEYLIDNSMAVYIYCELLS</sequence>
<evidence type="ECO:0000256" key="8">
    <source>
        <dbReference type="ARBA" id="ARBA00023159"/>
    </source>
</evidence>
<accession>A0A165S5S4</accession>
<dbReference type="EMBL" id="LUXM01000016">
    <property type="protein sequence ID" value="KZU97719.1"/>
    <property type="molecule type" value="Genomic_DNA"/>
</dbReference>
<dbReference type="GO" id="GO:0003677">
    <property type="term" value="F:DNA binding"/>
    <property type="evidence" value="ECO:0007669"/>
    <property type="project" value="UniProtKB-KW"/>
</dbReference>
<dbReference type="InterPro" id="IPR036388">
    <property type="entry name" value="WH-like_DNA-bd_sf"/>
</dbReference>
<evidence type="ECO:0000256" key="2">
    <source>
        <dbReference type="ARBA" id="ARBA00007871"/>
    </source>
</evidence>
<dbReference type="PROSITE" id="PS50944">
    <property type="entry name" value="HTH_DTXR"/>
    <property type="match status" value="1"/>
</dbReference>
<dbReference type="SUPFAM" id="SSF46785">
    <property type="entry name" value="Winged helix' DNA-binding domain"/>
    <property type="match status" value="1"/>
</dbReference>
<dbReference type="InterPro" id="IPR050536">
    <property type="entry name" value="DtxR_MntR_Metal-Reg"/>
</dbReference>
<dbReference type="Gene3D" id="1.10.10.10">
    <property type="entry name" value="Winged helix-like DNA-binding domain superfamily/Winged helix DNA-binding domain"/>
    <property type="match status" value="1"/>
</dbReference>
<dbReference type="InterPro" id="IPR036390">
    <property type="entry name" value="WH_DNA-bd_sf"/>
</dbReference>
<dbReference type="Pfam" id="PF01325">
    <property type="entry name" value="Fe_dep_repress"/>
    <property type="match status" value="1"/>
</dbReference>
<dbReference type="SMART" id="SM00529">
    <property type="entry name" value="HTH_DTXR"/>
    <property type="match status" value="1"/>
</dbReference>
<keyword evidence="9" id="KW-0804">Transcription</keyword>
<dbReference type="PANTHER" id="PTHR33238">
    <property type="entry name" value="IRON (METAL) DEPENDENT REPRESSOR, DTXR FAMILY"/>
    <property type="match status" value="1"/>
</dbReference>
<dbReference type="InterPro" id="IPR001367">
    <property type="entry name" value="Fe_dep_repressor"/>
</dbReference>
<dbReference type="InterPro" id="IPR022689">
    <property type="entry name" value="Iron_dep_repressor"/>
</dbReference>
<reference evidence="12 13" key="1">
    <citation type="submission" date="2016-03" db="EMBL/GenBank/DDBJ databases">
        <title>Comparative genomics of 54 Lactobacillus plantarum strains reveals genomic uncoupling from niche constraints.</title>
        <authorList>
            <person name="Martino M.E."/>
        </authorList>
    </citation>
    <scope>NUCLEOTIDE SEQUENCE [LARGE SCALE GENOMIC DNA]</scope>
    <source>
        <strain evidence="12 13">19.1</strain>
    </source>
</reference>
<dbReference type="GO" id="GO:0005737">
    <property type="term" value="C:cytoplasm"/>
    <property type="evidence" value="ECO:0007669"/>
    <property type="project" value="UniProtKB-SubCell"/>
</dbReference>
<evidence type="ECO:0000313" key="12">
    <source>
        <dbReference type="EMBL" id="KZU97719.1"/>
    </source>
</evidence>
<evidence type="ECO:0000313" key="13">
    <source>
        <dbReference type="Proteomes" id="UP000076882"/>
    </source>
</evidence>
<dbReference type="InterPro" id="IPR036421">
    <property type="entry name" value="Fe_dep_repressor_sf"/>
</dbReference>
<dbReference type="Proteomes" id="UP000076882">
    <property type="component" value="Unassembled WGS sequence"/>
</dbReference>
<evidence type="ECO:0000256" key="9">
    <source>
        <dbReference type="ARBA" id="ARBA00023163"/>
    </source>
</evidence>
<keyword evidence="6" id="KW-0805">Transcription regulation</keyword>
<dbReference type="SUPFAM" id="SSF47979">
    <property type="entry name" value="Iron-dependent repressor protein, dimerization domain"/>
    <property type="match status" value="1"/>
</dbReference>
<comment type="subunit">
    <text evidence="3">Homodimer.</text>
</comment>
<dbReference type="AlphaFoldDB" id="A0A165S5S4"/>
<evidence type="ECO:0000256" key="3">
    <source>
        <dbReference type="ARBA" id="ARBA00011738"/>
    </source>
</evidence>
<evidence type="ECO:0000256" key="7">
    <source>
        <dbReference type="ARBA" id="ARBA00023125"/>
    </source>
</evidence>
<keyword evidence="10" id="KW-0464">Manganese</keyword>
<comment type="subcellular location">
    <subcellularLocation>
        <location evidence="1">Cytoplasm</location>
    </subcellularLocation>
</comment>
<proteinExistence type="inferred from homology"/>
<dbReference type="GO" id="GO:0046983">
    <property type="term" value="F:protein dimerization activity"/>
    <property type="evidence" value="ECO:0007669"/>
    <property type="project" value="InterPro"/>
</dbReference>
<gene>
    <name evidence="12" type="ORF">Lp19_0561</name>
</gene>
<comment type="similarity">
    <text evidence="2">Belongs to the DtxR/MntR family.</text>
</comment>
<dbReference type="PANTHER" id="PTHR33238:SF11">
    <property type="entry name" value="TRANSCRIPTIONAL REGULATOR MNTR"/>
    <property type="match status" value="1"/>
</dbReference>
<dbReference type="GO" id="GO:0046914">
    <property type="term" value="F:transition metal ion binding"/>
    <property type="evidence" value="ECO:0007669"/>
    <property type="project" value="InterPro"/>
</dbReference>
<evidence type="ECO:0000256" key="5">
    <source>
        <dbReference type="ARBA" id="ARBA00022491"/>
    </source>
</evidence>
<evidence type="ECO:0000256" key="10">
    <source>
        <dbReference type="ARBA" id="ARBA00023211"/>
    </source>
</evidence>
<evidence type="ECO:0000256" key="1">
    <source>
        <dbReference type="ARBA" id="ARBA00004496"/>
    </source>
</evidence>
<keyword evidence="4" id="KW-0963">Cytoplasm</keyword>
<keyword evidence="8" id="KW-0010">Activator</keyword>
<protein>
    <recommendedName>
        <fullName evidence="11">Manganese transport regulator</fullName>
    </recommendedName>
</protein>
<name>A0A165S5S4_LACPN</name>
<dbReference type="Pfam" id="PF02742">
    <property type="entry name" value="Fe_dep_repr_C"/>
    <property type="match status" value="1"/>
</dbReference>
<evidence type="ECO:0000256" key="11">
    <source>
        <dbReference type="ARBA" id="ARBA00032593"/>
    </source>
</evidence>
<dbReference type="PATRIC" id="fig|1590.199.peg.277"/>
<keyword evidence="7" id="KW-0238">DNA-binding</keyword>
<evidence type="ECO:0000256" key="4">
    <source>
        <dbReference type="ARBA" id="ARBA00022490"/>
    </source>
</evidence>
<keyword evidence="5" id="KW-0678">Repressor</keyword>
<comment type="caution">
    <text evidence="12">The sequence shown here is derived from an EMBL/GenBank/DDBJ whole genome shotgun (WGS) entry which is preliminary data.</text>
</comment>
<dbReference type="InterPro" id="IPR022687">
    <property type="entry name" value="HTH_DTXR"/>
</dbReference>
<dbReference type="GO" id="GO:0003700">
    <property type="term" value="F:DNA-binding transcription factor activity"/>
    <property type="evidence" value="ECO:0007669"/>
    <property type="project" value="InterPro"/>
</dbReference>